<keyword evidence="2" id="KW-0540">Nuclease</keyword>
<evidence type="ECO:0000313" key="3">
    <source>
        <dbReference type="Proteomes" id="UP000622533"/>
    </source>
</evidence>
<keyword evidence="2" id="KW-0255">Endonuclease</keyword>
<keyword evidence="3" id="KW-1185">Reference proteome</keyword>
<name>A0A8J6ZUP6_DESMC</name>
<protein>
    <submittedName>
        <fullName evidence="2">Restriction endonuclease subunit R</fullName>
    </submittedName>
</protein>
<evidence type="ECO:0000313" key="2">
    <source>
        <dbReference type="EMBL" id="MBE9023020.1"/>
    </source>
</evidence>
<comment type="caution">
    <text evidence="2">The sequence shown here is derived from an EMBL/GenBank/DDBJ whole genome shotgun (WGS) entry which is preliminary data.</text>
</comment>
<gene>
    <name evidence="2" type="ORF">IQ276_11445</name>
</gene>
<accession>A0A8J6ZUP6</accession>
<dbReference type="GO" id="GO:0003677">
    <property type="term" value="F:DNA binding"/>
    <property type="evidence" value="ECO:0007669"/>
    <property type="project" value="UniProtKB-KW"/>
</dbReference>
<dbReference type="Proteomes" id="UP000622533">
    <property type="component" value="Unassembled WGS sequence"/>
</dbReference>
<proteinExistence type="predicted"/>
<dbReference type="GO" id="GO:0005524">
    <property type="term" value="F:ATP binding"/>
    <property type="evidence" value="ECO:0007669"/>
    <property type="project" value="UniProtKB-KW"/>
</dbReference>
<dbReference type="GO" id="GO:0009307">
    <property type="term" value="P:DNA restriction-modification system"/>
    <property type="evidence" value="ECO:0007669"/>
    <property type="project" value="UniProtKB-KW"/>
</dbReference>
<dbReference type="EMBL" id="JADEXS010000123">
    <property type="protein sequence ID" value="MBE9023020.1"/>
    <property type="molecule type" value="Genomic_DNA"/>
</dbReference>
<keyword evidence="2" id="KW-0378">Hydrolase</keyword>
<dbReference type="RefSeq" id="WP_193916377.1">
    <property type="nucleotide sequence ID" value="NZ_JADEXS020000001.1"/>
</dbReference>
<dbReference type="Pfam" id="PF04313">
    <property type="entry name" value="HSDR_N"/>
    <property type="match status" value="1"/>
</dbReference>
<sequence>MIQVIQAQNVTLAYLKKKFALYKSEDEQFFTEWFDYLPEISELEKQYLDRVKTNYLNVLENAPLLEEAVKMIVLSPLLDLAGFYRPPFYIATETTIEISEENIINDEKNSEETQEIIKGKIDVLVLQNKLWFLVIESKRANFSLTKAIPQALTYMLANPQSDCPIYSLVLNGEDFQFIKLLKQDQLMYALSDRFTLYRRKNELYKVLNTLKKLGQIVS</sequence>
<dbReference type="GO" id="GO:0009035">
    <property type="term" value="F:type I site-specific deoxyribonuclease activity"/>
    <property type="evidence" value="ECO:0007669"/>
    <property type="project" value="UniProtKB-EC"/>
</dbReference>
<evidence type="ECO:0000259" key="1">
    <source>
        <dbReference type="Pfam" id="PF04313"/>
    </source>
</evidence>
<organism evidence="2 3">
    <name type="scientific">Desmonostoc muscorum LEGE 12446</name>
    <dbReference type="NCBI Taxonomy" id="1828758"/>
    <lineage>
        <taxon>Bacteria</taxon>
        <taxon>Bacillati</taxon>
        <taxon>Cyanobacteriota</taxon>
        <taxon>Cyanophyceae</taxon>
        <taxon>Nostocales</taxon>
        <taxon>Nostocaceae</taxon>
        <taxon>Desmonostoc</taxon>
    </lineage>
</organism>
<dbReference type="AlphaFoldDB" id="A0A8J6ZUP6"/>
<feature type="domain" description="Restriction endonuclease type I HsdR N-terminal" evidence="1">
    <location>
        <begin position="67"/>
        <end position="183"/>
    </location>
</feature>
<dbReference type="InterPro" id="IPR007409">
    <property type="entry name" value="Restrct_endonuc_type1_HsdR_N"/>
</dbReference>
<reference evidence="2" key="1">
    <citation type="submission" date="2020-10" db="EMBL/GenBank/DDBJ databases">
        <authorList>
            <person name="Castelo-Branco R."/>
            <person name="Eusebio N."/>
            <person name="Adriana R."/>
            <person name="Vieira A."/>
            <person name="Brugerolle De Fraissinette N."/>
            <person name="Rezende De Castro R."/>
            <person name="Schneider M.P."/>
            <person name="Vasconcelos V."/>
            <person name="Leao P.N."/>
        </authorList>
    </citation>
    <scope>NUCLEOTIDE SEQUENCE</scope>
    <source>
        <strain evidence="2">LEGE 12446</strain>
    </source>
</reference>